<dbReference type="Proteomes" id="UP000192356">
    <property type="component" value="Unassembled WGS sequence"/>
</dbReference>
<dbReference type="GO" id="GO:0005783">
    <property type="term" value="C:endoplasmic reticulum"/>
    <property type="evidence" value="ECO:0007669"/>
    <property type="project" value="UniProtKB-SubCell"/>
</dbReference>
<evidence type="ECO:0000256" key="2">
    <source>
        <dbReference type="ARBA" id="ARBA00022448"/>
    </source>
</evidence>
<comment type="subunit">
    <text evidence="7">Part of the multisubunit transport protein particle (TRAPP) complex.</text>
</comment>
<dbReference type="AlphaFoldDB" id="A0A1X0Q889"/>
<protein>
    <recommendedName>
        <fullName evidence="7">Trafficking protein particle complex subunit</fullName>
    </recommendedName>
</protein>
<accession>A0A1X0Q889</accession>
<evidence type="ECO:0000256" key="7">
    <source>
        <dbReference type="RuleBase" id="RU366065"/>
    </source>
</evidence>
<keyword evidence="3 7" id="KW-0256">Endoplasmic reticulum</keyword>
<dbReference type="GO" id="GO:0005794">
    <property type="term" value="C:Golgi apparatus"/>
    <property type="evidence" value="ECO:0007669"/>
    <property type="project" value="UniProtKB-SubCell"/>
</dbReference>
<comment type="subcellular location">
    <subcellularLocation>
        <location evidence="7">Endoplasmic reticulum</location>
    </subcellularLocation>
    <subcellularLocation>
        <location evidence="7">Golgi apparatus</location>
        <location evidence="7">cis-Golgi network</location>
    </subcellularLocation>
    <subcellularLocation>
        <location evidence="1">Golgi apparatus</location>
    </subcellularLocation>
</comment>
<gene>
    <name evidence="8" type="ORF">HERIO_2051</name>
</gene>
<dbReference type="InterPro" id="IPR007233">
    <property type="entry name" value="TRAPPC"/>
</dbReference>
<keyword evidence="4 7" id="KW-0931">ER-Golgi transport</keyword>
<dbReference type="Pfam" id="PF04099">
    <property type="entry name" value="Sybindin"/>
    <property type="match status" value="1"/>
</dbReference>
<evidence type="ECO:0000256" key="5">
    <source>
        <dbReference type="ARBA" id="ARBA00023034"/>
    </source>
</evidence>
<dbReference type="EMBL" id="LVKB01000147">
    <property type="protein sequence ID" value="ORD95968.1"/>
    <property type="molecule type" value="Genomic_DNA"/>
</dbReference>
<keyword evidence="2 7" id="KW-0813">Transport</keyword>
<evidence type="ECO:0000256" key="3">
    <source>
        <dbReference type="ARBA" id="ARBA00022824"/>
    </source>
</evidence>
<evidence type="ECO:0000256" key="6">
    <source>
        <dbReference type="ARBA" id="ARBA00038179"/>
    </source>
</evidence>
<dbReference type="PANTHER" id="PTHR23249">
    <property type="entry name" value="TRAFFICKING PROTEIN PARTICLE COMPLEX SUBUNIT"/>
    <property type="match status" value="1"/>
</dbReference>
<reference evidence="8 9" key="1">
    <citation type="journal article" date="2017" name="Environ. Microbiol.">
        <title>Decay of the glycolytic pathway and adaptation to intranuclear parasitism within Enterocytozoonidae microsporidia.</title>
        <authorList>
            <person name="Wiredu Boakye D."/>
            <person name="Jaroenlak P."/>
            <person name="Prachumwat A."/>
            <person name="Williams T.A."/>
            <person name="Bateman K.S."/>
            <person name="Itsathitphaisarn O."/>
            <person name="Sritunyalucksana K."/>
            <person name="Paszkiewicz K.H."/>
            <person name="Moore K.A."/>
            <person name="Stentiford G.D."/>
            <person name="Williams B.A."/>
        </authorList>
    </citation>
    <scope>NUCLEOTIDE SEQUENCE [LARGE SCALE GENOMIC DNA]</scope>
    <source>
        <strain evidence="8 9">GB1</strain>
    </source>
</reference>
<dbReference type="SMART" id="SM01399">
    <property type="entry name" value="Sybindin"/>
    <property type="match status" value="1"/>
</dbReference>
<keyword evidence="5 7" id="KW-0333">Golgi apparatus</keyword>
<dbReference type="SUPFAM" id="SSF64356">
    <property type="entry name" value="SNARE-like"/>
    <property type="match status" value="1"/>
</dbReference>
<dbReference type="GO" id="GO:0006888">
    <property type="term" value="P:endoplasmic reticulum to Golgi vesicle-mediated transport"/>
    <property type="evidence" value="ECO:0007669"/>
    <property type="project" value="UniProtKB-UniRule"/>
</dbReference>
<dbReference type="VEuPathDB" id="MicrosporidiaDB:A0H76_2341"/>
<dbReference type="VEuPathDB" id="MicrosporidiaDB:HERIO_2051"/>
<sequence>MKSEIKEFYIVNESGNLIYSKTNKNLSKNDECILASSLTSLYEIAKEVLNSNNNSLFICMKENEISIYRTLTNLTFIFLAEGRVSENYFGKIYKKFSMCVLSNPFYNTNMTCDDFY</sequence>
<evidence type="ECO:0000256" key="1">
    <source>
        <dbReference type="ARBA" id="ARBA00004555"/>
    </source>
</evidence>
<dbReference type="OrthoDB" id="246406at2759"/>
<dbReference type="InterPro" id="IPR011012">
    <property type="entry name" value="Longin-like_dom_sf"/>
</dbReference>
<name>A0A1X0Q889_9MICR</name>
<dbReference type="PANTHER" id="PTHR23249:SF15">
    <property type="entry name" value="TRAFFICKING PROTEIN PARTICLE COMPLEX SUBUNIT 4"/>
    <property type="match status" value="1"/>
</dbReference>
<organism evidence="8 9">
    <name type="scientific">Hepatospora eriocheir</name>
    <dbReference type="NCBI Taxonomy" id="1081669"/>
    <lineage>
        <taxon>Eukaryota</taxon>
        <taxon>Fungi</taxon>
        <taxon>Fungi incertae sedis</taxon>
        <taxon>Microsporidia</taxon>
        <taxon>Hepatosporidae</taxon>
        <taxon>Hepatospora</taxon>
    </lineage>
</organism>
<evidence type="ECO:0000313" key="8">
    <source>
        <dbReference type="EMBL" id="ORD95968.1"/>
    </source>
</evidence>
<evidence type="ECO:0000256" key="4">
    <source>
        <dbReference type="ARBA" id="ARBA00022892"/>
    </source>
</evidence>
<comment type="similarity">
    <text evidence="6">Belongs to the TRAPP small subunits family. TRAPPC4 subfamily.</text>
</comment>
<proteinExistence type="inferred from homology"/>
<comment type="caution">
    <text evidence="8">The sequence shown here is derived from an EMBL/GenBank/DDBJ whole genome shotgun (WGS) entry which is preliminary data.</text>
</comment>
<dbReference type="GO" id="GO:0030008">
    <property type="term" value="C:TRAPP complex"/>
    <property type="evidence" value="ECO:0007669"/>
    <property type="project" value="UniProtKB-UniRule"/>
</dbReference>
<evidence type="ECO:0000313" key="9">
    <source>
        <dbReference type="Proteomes" id="UP000192356"/>
    </source>
</evidence>
<dbReference type="Gene3D" id="3.30.450.70">
    <property type="match status" value="1"/>
</dbReference>
<keyword evidence="9" id="KW-1185">Reference proteome</keyword>